<dbReference type="Pfam" id="PF03061">
    <property type="entry name" value="4HBT"/>
    <property type="match status" value="2"/>
</dbReference>
<proteinExistence type="predicted"/>
<keyword evidence="1" id="KW-0378">Hydrolase</keyword>
<dbReference type="AlphaFoldDB" id="A0A7S3Z4A7"/>
<dbReference type="GO" id="GO:0005829">
    <property type="term" value="C:cytosol"/>
    <property type="evidence" value="ECO:0007669"/>
    <property type="project" value="TreeGrafter"/>
</dbReference>
<organism evidence="4">
    <name type="scientific">Lotharella globosa</name>
    <dbReference type="NCBI Taxonomy" id="91324"/>
    <lineage>
        <taxon>Eukaryota</taxon>
        <taxon>Sar</taxon>
        <taxon>Rhizaria</taxon>
        <taxon>Cercozoa</taxon>
        <taxon>Chlorarachniophyceae</taxon>
        <taxon>Lotharella</taxon>
    </lineage>
</organism>
<dbReference type="GO" id="GO:0052816">
    <property type="term" value="F:long-chain fatty acyl-CoA hydrolase activity"/>
    <property type="evidence" value="ECO:0007669"/>
    <property type="project" value="TreeGrafter"/>
</dbReference>
<dbReference type="InterPro" id="IPR029069">
    <property type="entry name" value="HotDog_dom_sf"/>
</dbReference>
<evidence type="ECO:0000256" key="1">
    <source>
        <dbReference type="ARBA" id="ARBA00022801"/>
    </source>
</evidence>
<feature type="domain" description="HotDog ACOT-type" evidence="3">
    <location>
        <begin position="231"/>
        <end position="324"/>
    </location>
</feature>
<evidence type="ECO:0000313" key="4">
    <source>
        <dbReference type="EMBL" id="CAE0670756.1"/>
    </source>
</evidence>
<dbReference type="CDD" id="cd03442">
    <property type="entry name" value="BFIT_BACH"/>
    <property type="match status" value="2"/>
</dbReference>
<feature type="domain" description="HotDog ACOT-type" evidence="3">
    <location>
        <begin position="5"/>
        <end position="122"/>
    </location>
</feature>
<name>A0A7S3Z4A7_9EUKA</name>
<dbReference type="PANTHER" id="PTHR11049:SF16">
    <property type="entry name" value="PROTEIN VDLD"/>
    <property type="match status" value="1"/>
</dbReference>
<dbReference type="PANTHER" id="PTHR11049">
    <property type="entry name" value="ACYL COENZYME A THIOESTER HYDROLASE"/>
    <property type="match status" value="1"/>
</dbReference>
<dbReference type="EMBL" id="HBIV01031417">
    <property type="protein sequence ID" value="CAE0670756.1"/>
    <property type="molecule type" value="Transcribed_RNA"/>
</dbReference>
<dbReference type="SUPFAM" id="SSF54637">
    <property type="entry name" value="Thioesterase/thiol ester dehydrase-isomerase"/>
    <property type="match status" value="2"/>
</dbReference>
<dbReference type="PROSITE" id="PS51770">
    <property type="entry name" value="HOTDOG_ACOT"/>
    <property type="match status" value="2"/>
</dbReference>
<feature type="region of interest" description="Disordered" evidence="2">
    <location>
        <begin position="188"/>
        <end position="209"/>
    </location>
</feature>
<sequence>MPDEDKDEPEVTASVNDTIVVLTKVVGREGLDGAMLLEWMDITSCMSAEKFSGMPSVTAAMDDVTMKYAPCHGEAVVVQAQVNRAFRTSMEVGCKVWAETLKTGVQKDICRAYFTFVSLGPDKKKKKLPPLTPGTDSDNIRRYAQALERRNIRISRKKVIEETFQVMLTRSKSITALDYRPSSTLTKRSVGSVTSTMDEEKDRSPVSQARRGSIAFLSTTKPEVLLSKEPVESYTESVEMVLPQHANHMGNCFGGRAMAWMVDCALVSATRFARTDMVLLSIDQISFVNPVMVGDRFNVKCQVNHSFHDCVEVLNFLIILNSIA</sequence>
<dbReference type="InterPro" id="IPR033120">
    <property type="entry name" value="HOTDOG_ACOT"/>
</dbReference>
<dbReference type="InterPro" id="IPR006683">
    <property type="entry name" value="Thioestr_dom"/>
</dbReference>
<dbReference type="InterPro" id="IPR040170">
    <property type="entry name" value="Cytosol_ACT"/>
</dbReference>
<reference evidence="4" key="1">
    <citation type="submission" date="2021-01" db="EMBL/GenBank/DDBJ databases">
        <authorList>
            <person name="Corre E."/>
            <person name="Pelletier E."/>
            <person name="Niang G."/>
            <person name="Scheremetjew M."/>
            <person name="Finn R."/>
            <person name="Kale V."/>
            <person name="Holt S."/>
            <person name="Cochrane G."/>
            <person name="Meng A."/>
            <person name="Brown T."/>
            <person name="Cohen L."/>
        </authorList>
    </citation>
    <scope>NUCLEOTIDE SEQUENCE</scope>
    <source>
        <strain evidence="4">CCCM811</strain>
    </source>
</reference>
<protein>
    <recommendedName>
        <fullName evidence="3">HotDog ACOT-type domain-containing protein</fullName>
    </recommendedName>
</protein>
<evidence type="ECO:0000256" key="2">
    <source>
        <dbReference type="SAM" id="MobiDB-lite"/>
    </source>
</evidence>
<gene>
    <name evidence="4" type="ORF">LGLO00237_LOCUS22396</name>
</gene>
<accession>A0A7S3Z4A7</accession>
<evidence type="ECO:0000259" key="3">
    <source>
        <dbReference type="PROSITE" id="PS51770"/>
    </source>
</evidence>
<dbReference type="GO" id="GO:0006637">
    <property type="term" value="P:acyl-CoA metabolic process"/>
    <property type="evidence" value="ECO:0007669"/>
    <property type="project" value="TreeGrafter"/>
</dbReference>
<dbReference type="Gene3D" id="3.10.129.10">
    <property type="entry name" value="Hotdog Thioesterase"/>
    <property type="match status" value="2"/>
</dbReference>